<feature type="region of interest" description="Disordered" evidence="1">
    <location>
        <begin position="1"/>
        <end position="22"/>
    </location>
</feature>
<name>A0A0F8WJD9_9ZZZZ</name>
<dbReference type="EMBL" id="LAZR01064825">
    <property type="protein sequence ID" value="KKK56768.1"/>
    <property type="molecule type" value="Genomic_DNA"/>
</dbReference>
<comment type="caution">
    <text evidence="2">The sequence shown here is derived from an EMBL/GenBank/DDBJ whole genome shotgun (WGS) entry which is preliminary data.</text>
</comment>
<evidence type="ECO:0000313" key="2">
    <source>
        <dbReference type="EMBL" id="KKK56768.1"/>
    </source>
</evidence>
<feature type="compositionally biased region" description="Basic and acidic residues" evidence="1">
    <location>
        <begin position="9"/>
        <end position="22"/>
    </location>
</feature>
<dbReference type="AlphaFoldDB" id="A0A0F8WJD9"/>
<protein>
    <recommendedName>
        <fullName evidence="3">Archease domain-containing protein</fullName>
    </recommendedName>
</protein>
<organism evidence="2">
    <name type="scientific">marine sediment metagenome</name>
    <dbReference type="NCBI Taxonomy" id="412755"/>
    <lineage>
        <taxon>unclassified sequences</taxon>
        <taxon>metagenomes</taxon>
        <taxon>ecological metagenomes</taxon>
    </lineage>
</organism>
<reference evidence="2" key="1">
    <citation type="journal article" date="2015" name="Nature">
        <title>Complex archaea that bridge the gap between prokaryotes and eukaryotes.</title>
        <authorList>
            <person name="Spang A."/>
            <person name="Saw J.H."/>
            <person name="Jorgensen S.L."/>
            <person name="Zaremba-Niedzwiedzka K."/>
            <person name="Martijn J."/>
            <person name="Lind A.E."/>
            <person name="van Eijk R."/>
            <person name="Schleper C."/>
            <person name="Guy L."/>
            <person name="Ettema T.J."/>
        </authorList>
    </citation>
    <scope>NUCLEOTIDE SEQUENCE</scope>
</reference>
<sequence>MSSPTTRTVETDVRVPRGDSGHIRGPASEVLVALTAIQTAIAACANEVEAPQGVDPIATISLSQTDVHVSVSYTEDDG</sequence>
<evidence type="ECO:0000256" key="1">
    <source>
        <dbReference type="SAM" id="MobiDB-lite"/>
    </source>
</evidence>
<evidence type="ECO:0008006" key="3">
    <source>
        <dbReference type="Google" id="ProtNLM"/>
    </source>
</evidence>
<proteinExistence type="predicted"/>
<gene>
    <name evidence="2" type="ORF">LCGC14_3061210</name>
</gene>
<accession>A0A0F8WJD9</accession>